<feature type="region of interest" description="Disordered" evidence="1">
    <location>
        <begin position="39"/>
        <end position="152"/>
    </location>
</feature>
<dbReference type="EMBL" id="FOTC01000002">
    <property type="protein sequence ID" value="SFL16746.1"/>
    <property type="molecule type" value="Genomic_DNA"/>
</dbReference>
<keyword evidence="2" id="KW-1133">Transmembrane helix</keyword>
<evidence type="ECO:0000313" key="3">
    <source>
        <dbReference type="EMBL" id="SFL16746.1"/>
    </source>
</evidence>
<dbReference type="Proteomes" id="UP000199607">
    <property type="component" value="Unassembled WGS sequence"/>
</dbReference>
<gene>
    <name evidence="3" type="ORF">SAMN04487950_2840</name>
</gene>
<dbReference type="RefSeq" id="WP_089870036.1">
    <property type="nucleotide sequence ID" value="NZ_FOTC01000002.1"/>
</dbReference>
<keyword evidence="2" id="KW-0472">Membrane</keyword>
<organism evidence="3 4">
    <name type="scientific">Halogranum rubrum</name>
    <dbReference type="NCBI Taxonomy" id="553466"/>
    <lineage>
        <taxon>Archaea</taxon>
        <taxon>Methanobacteriati</taxon>
        <taxon>Methanobacteriota</taxon>
        <taxon>Stenosarchaea group</taxon>
        <taxon>Halobacteria</taxon>
        <taxon>Halobacteriales</taxon>
        <taxon>Haloferacaceae</taxon>
    </lineage>
</organism>
<evidence type="ECO:0000256" key="1">
    <source>
        <dbReference type="SAM" id="MobiDB-lite"/>
    </source>
</evidence>
<feature type="transmembrane region" description="Helical" evidence="2">
    <location>
        <begin position="12"/>
        <end position="31"/>
    </location>
</feature>
<evidence type="ECO:0000256" key="2">
    <source>
        <dbReference type="SAM" id="Phobius"/>
    </source>
</evidence>
<protein>
    <submittedName>
        <fullName evidence="3">Uncharacterized protein</fullName>
    </submittedName>
</protein>
<reference evidence="4" key="1">
    <citation type="submission" date="2016-10" db="EMBL/GenBank/DDBJ databases">
        <authorList>
            <person name="Varghese N."/>
            <person name="Submissions S."/>
        </authorList>
    </citation>
    <scope>NUCLEOTIDE SEQUENCE [LARGE SCALE GENOMIC DNA]</scope>
    <source>
        <strain evidence="4">CGMCC 1.7738</strain>
    </source>
</reference>
<accession>A0A1I4FIU6</accession>
<dbReference type="STRING" id="553466.SAMN04487950_2840"/>
<feature type="compositionally biased region" description="Polar residues" evidence="1">
    <location>
        <begin position="67"/>
        <end position="94"/>
    </location>
</feature>
<keyword evidence="4" id="KW-1185">Reference proteome</keyword>
<feature type="compositionally biased region" description="Polar residues" evidence="1">
    <location>
        <begin position="136"/>
        <end position="152"/>
    </location>
</feature>
<proteinExistence type="predicted"/>
<sequence length="152" mass="14883">MRLTSFLTERNILGMLLVGVVVLGAGFGYVLPALSGADDGSELPTKQSDQTGLADAASANGAGETDIASNSQTTREGELSPSQSTASSRPTSAPDSAVDGDVSGGAETGQDHASNAGNPGHSDSADSSGPDENEDASTSGVAVTGQTNAAAN</sequence>
<evidence type="ECO:0000313" key="4">
    <source>
        <dbReference type="Proteomes" id="UP000199607"/>
    </source>
</evidence>
<keyword evidence="2" id="KW-0812">Transmembrane</keyword>
<dbReference type="AlphaFoldDB" id="A0A1I4FIU6"/>
<name>A0A1I4FIU6_9EURY</name>